<dbReference type="AlphaFoldDB" id="A0A0F9KCZ5"/>
<organism evidence="1">
    <name type="scientific">marine sediment metagenome</name>
    <dbReference type="NCBI Taxonomy" id="412755"/>
    <lineage>
        <taxon>unclassified sequences</taxon>
        <taxon>metagenomes</taxon>
        <taxon>ecological metagenomes</taxon>
    </lineage>
</organism>
<sequence length="30" mass="3475">MAKTRAQRKQAKRFAEDMRAAGLLAWNILE</sequence>
<protein>
    <submittedName>
        <fullName evidence="1">Uncharacterized protein</fullName>
    </submittedName>
</protein>
<feature type="non-terminal residue" evidence="1">
    <location>
        <position position="30"/>
    </location>
</feature>
<reference evidence="1" key="1">
    <citation type="journal article" date="2015" name="Nature">
        <title>Complex archaea that bridge the gap between prokaryotes and eukaryotes.</title>
        <authorList>
            <person name="Spang A."/>
            <person name="Saw J.H."/>
            <person name="Jorgensen S.L."/>
            <person name="Zaremba-Niedzwiedzka K."/>
            <person name="Martijn J."/>
            <person name="Lind A.E."/>
            <person name="van Eijk R."/>
            <person name="Schleper C."/>
            <person name="Guy L."/>
            <person name="Ettema T.J."/>
        </authorList>
    </citation>
    <scope>NUCLEOTIDE SEQUENCE</scope>
</reference>
<gene>
    <name evidence="1" type="ORF">LCGC14_1718600</name>
</gene>
<name>A0A0F9KCZ5_9ZZZZ</name>
<dbReference type="EMBL" id="LAZR01015429">
    <property type="protein sequence ID" value="KKM13215.1"/>
    <property type="molecule type" value="Genomic_DNA"/>
</dbReference>
<proteinExistence type="predicted"/>
<comment type="caution">
    <text evidence="1">The sequence shown here is derived from an EMBL/GenBank/DDBJ whole genome shotgun (WGS) entry which is preliminary data.</text>
</comment>
<evidence type="ECO:0000313" key="1">
    <source>
        <dbReference type="EMBL" id="KKM13215.1"/>
    </source>
</evidence>
<accession>A0A0F9KCZ5</accession>